<name>A0A8F8KT53_9VIRU</name>
<dbReference type="Gene3D" id="1.10.238.70">
    <property type="match status" value="1"/>
</dbReference>
<dbReference type="InterPro" id="IPR023191">
    <property type="entry name" value="DNMP_kinase_N"/>
</dbReference>
<dbReference type="InterPro" id="IPR048444">
    <property type="entry name" value="DNMK"/>
</dbReference>
<protein>
    <submittedName>
        <fullName evidence="1">Deoxynucleoside monophosphate kinase</fullName>
    </submittedName>
</protein>
<dbReference type="Gene3D" id="3.40.50.300">
    <property type="entry name" value="P-loop containing nucleotide triphosphate hydrolases"/>
    <property type="match status" value="1"/>
</dbReference>
<reference evidence="1" key="1">
    <citation type="submission" date="2021-06" db="EMBL/GenBank/DDBJ databases">
        <authorList>
            <person name="Rolland C."/>
        </authorList>
    </citation>
    <scope>NUCLEOTIDE SEQUENCE</scope>
    <source>
        <strain evidence="1">347.936635</strain>
    </source>
</reference>
<evidence type="ECO:0000313" key="1">
    <source>
        <dbReference type="EMBL" id="QYA18600.1"/>
    </source>
</evidence>
<dbReference type="GO" id="GO:0016301">
    <property type="term" value="F:kinase activity"/>
    <property type="evidence" value="ECO:0007669"/>
    <property type="project" value="UniProtKB-KW"/>
</dbReference>
<dbReference type="EMBL" id="MZ420154">
    <property type="protein sequence ID" value="QYA18600.1"/>
    <property type="molecule type" value="Genomic_DNA"/>
</dbReference>
<proteinExistence type="predicted"/>
<dbReference type="Pfam" id="PF21448">
    <property type="entry name" value="DNMK"/>
    <property type="match status" value="1"/>
</dbReference>
<sequence length="248" mass="28937">MDQITIFGFLGKKRTGKDTSVQFVREYFESMGLKTCVLRFAHPLKCLLAQMTGQPYSLFDSDDTKEKVLSSDLVESMYQHCIKFDPMSWKEATTFYNTESMDKISKVIMEFVDLFGQKIEQSIKLTPRWMLQTLGTDHLRDKFSNIIWVEFLEQDMKKIQANPETKVDVVLIPDIRLKTEVTMLMNYPKACLIRILRPSIQQINKDQLHISETELDDFTAPNLKEVQNDDTKNVLKERLLNAVRLFGY</sequence>
<dbReference type="InterPro" id="IPR027417">
    <property type="entry name" value="P-loop_NTPase"/>
</dbReference>
<keyword evidence="1" id="KW-0808">Transferase</keyword>
<gene>
    <name evidence="1" type="ORF">KOM_12_331</name>
</gene>
<organism evidence="1">
    <name type="scientific">Clandestinovirus</name>
    <dbReference type="NCBI Taxonomy" id="2831644"/>
    <lineage>
        <taxon>Viruses</taxon>
    </lineage>
</organism>
<accession>A0A8F8KT53</accession>
<keyword evidence="1" id="KW-0418">Kinase</keyword>